<dbReference type="AlphaFoldDB" id="A0A0H4T480"/>
<evidence type="ECO:0000259" key="9">
    <source>
        <dbReference type="PROSITE" id="PS50823"/>
    </source>
</evidence>
<dbReference type="GO" id="GO:0019843">
    <property type="term" value="F:rRNA binding"/>
    <property type="evidence" value="ECO:0007669"/>
    <property type="project" value="UniProtKB-UniRule"/>
</dbReference>
<keyword evidence="3 8" id="KW-0694">RNA-binding</keyword>
<accession>A0A0H4T480</accession>
<dbReference type="PANTHER" id="PTHR11760">
    <property type="entry name" value="30S/40S RIBOSOMAL PROTEIN S3"/>
    <property type="match status" value="1"/>
</dbReference>
<proteinExistence type="inferred from homology"/>
<keyword evidence="4 8" id="KW-0689">Ribosomal protein</keyword>
<evidence type="ECO:0000256" key="8">
    <source>
        <dbReference type="HAMAP-Rule" id="MF_01309"/>
    </source>
</evidence>
<dbReference type="SMART" id="SM00322">
    <property type="entry name" value="KH"/>
    <property type="match status" value="1"/>
</dbReference>
<dbReference type="PROSITE" id="PS50823">
    <property type="entry name" value="KH_TYPE_2"/>
    <property type="match status" value="1"/>
</dbReference>
<evidence type="ECO:0000256" key="2">
    <source>
        <dbReference type="ARBA" id="ARBA00022730"/>
    </source>
</evidence>
<dbReference type="InterPro" id="IPR004044">
    <property type="entry name" value="KH_dom_type_2"/>
</dbReference>
<evidence type="ECO:0000256" key="6">
    <source>
        <dbReference type="ARBA" id="ARBA00024998"/>
    </source>
</evidence>
<evidence type="ECO:0000256" key="7">
    <source>
        <dbReference type="ARBA" id="ARBA00035257"/>
    </source>
</evidence>
<name>A0A0H4T480_9BACT</name>
<evidence type="ECO:0000256" key="1">
    <source>
        <dbReference type="ARBA" id="ARBA00010761"/>
    </source>
</evidence>
<dbReference type="SUPFAM" id="SSF54814">
    <property type="entry name" value="Prokaryotic type KH domain (KH-domain type II)"/>
    <property type="match status" value="1"/>
</dbReference>
<dbReference type="InterPro" id="IPR005704">
    <property type="entry name" value="Ribosomal_uS3_bac-typ"/>
</dbReference>
<dbReference type="InterPro" id="IPR036419">
    <property type="entry name" value="Ribosomal_S3_C_sf"/>
</dbReference>
<comment type="subunit">
    <text evidence="8">Part of the 30S ribosomal subunit. Forms a tight complex with proteins S10 and S14.</text>
</comment>
<dbReference type="SUPFAM" id="SSF54821">
    <property type="entry name" value="Ribosomal protein S3 C-terminal domain"/>
    <property type="match status" value="1"/>
</dbReference>
<dbReference type="InterPro" id="IPR009019">
    <property type="entry name" value="KH_sf_prok-type"/>
</dbReference>
<evidence type="ECO:0000256" key="4">
    <source>
        <dbReference type="ARBA" id="ARBA00022980"/>
    </source>
</evidence>
<comment type="function">
    <text evidence="6 8">Binds the lower part of the 30S subunit head. Binds mRNA in the 70S ribosome, positioning it for translation.</text>
</comment>
<dbReference type="GO" id="GO:0022627">
    <property type="term" value="C:cytosolic small ribosomal subunit"/>
    <property type="evidence" value="ECO:0007669"/>
    <property type="project" value="TreeGrafter"/>
</dbReference>
<evidence type="ECO:0000256" key="3">
    <source>
        <dbReference type="ARBA" id="ARBA00022884"/>
    </source>
</evidence>
<dbReference type="InterPro" id="IPR001351">
    <property type="entry name" value="Ribosomal_uS3_C"/>
</dbReference>
<dbReference type="NCBIfam" id="TIGR01009">
    <property type="entry name" value="rpsC_bact"/>
    <property type="match status" value="1"/>
</dbReference>
<feature type="domain" description="KH type-2" evidence="9">
    <location>
        <begin position="39"/>
        <end position="109"/>
    </location>
</feature>
<dbReference type="GO" id="GO:0006412">
    <property type="term" value="P:translation"/>
    <property type="evidence" value="ECO:0007669"/>
    <property type="project" value="UniProtKB-UniRule"/>
</dbReference>
<dbReference type="Pfam" id="PF00189">
    <property type="entry name" value="Ribosomal_S3_C"/>
    <property type="match status" value="1"/>
</dbReference>
<dbReference type="PANTHER" id="PTHR11760:SF19">
    <property type="entry name" value="SMALL RIBOSOMAL SUBUNIT PROTEIN US3C"/>
    <property type="match status" value="1"/>
</dbReference>
<dbReference type="Gene3D" id="3.30.300.20">
    <property type="match status" value="1"/>
</dbReference>
<keyword evidence="2 8" id="KW-0699">rRNA-binding</keyword>
<dbReference type="HAMAP" id="MF_01309_B">
    <property type="entry name" value="Ribosomal_uS3_B"/>
    <property type="match status" value="1"/>
</dbReference>
<dbReference type="GO" id="GO:0003729">
    <property type="term" value="F:mRNA binding"/>
    <property type="evidence" value="ECO:0007669"/>
    <property type="project" value="UniProtKB-UniRule"/>
</dbReference>
<gene>
    <name evidence="8 10" type="primary">rpsC</name>
</gene>
<dbReference type="InterPro" id="IPR004087">
    <property type="entry name" value="KH_dom"/>
</dbReference>
<dbReference type="Gene3D" id="3.30.1140.32">
    <property type="entry name" value="Ribosomal protein S3, C-terminal domain"/>
    <property type="match status" value="1"/>
</dbReference>
<reference evidence="10" key="1">
    <citation type="journal article" date="2015" name="ISME J.">
        <title>Aquifer environment selects for microbial species cohorts in sediment and groundwater.</title>
        <authorList>
            <person name="Hug L.A."/>
            <person name="Thomas B.C."/>
            <person name="Brown C.T."/>
            <person name="Frischkorn K.R."/>
            <person name="Williams K.H."/>
            <person name="Tringe S.G."/>
            <person name="Banfield J.F."/>
        </authorList>
    </citation>
    <scope>NUCLEOTIDE SEQUENCE</scope>
</reference>
<dbReference type="GO" id="GO:0003735">
    <property type="term" value="F:structural constituent of ribosome"/>
    <property type="evidence" value="ECO:0007669"/>
    <property type="project" value="InterPro"/>
</dbReference>
<dbReference type="Pfam" id="PF07650">
    <property type="entry name" value="KH_2"/>
    <property type="match status" value="1"/>
</dbReference>
<evidence type="ECO:0000256" key="5">
    <source>
        <dbReference type="ARBA" id="ARBA00023274"/>
    </source>
</evidence>
<dbReference type="CDD" id="cd02412">
    <property type="entry name" value="KH-II_30S_S3"/>
    <property type="match status" value="1"/>
</dbReference>
<dbReference type="InterPro" id="IPR015946">
    <property type="entry name" value="KH_dom-like_a/b"/>
</dbReference>
<dbReference type="FunFam" id="3.30.300.20:FF:000001">
    <property type="entry name" value="30S ribosomal protein S3"/>
    <property type="match status" value="1"/>
</dbReference>
<sequence length="220" mass="24998">MGRKINPTTYRLGINRAWRSRWMPPGNKFGNWLKEDEAVRNTVMEKVKKAGIADIEIERTSGQYRVVIKASRPGLIIGRGGEGVQQLEKAIKKVISSDTALSLNVEELKRTDVSAQVVAQNMAWDLEKRMRHRRVMKRHIDIIMQNKEAQGAKVMLAGRLNGAEIARTEHLEEGKLPLTTIRANIDFGKAIAFTKYGTIGVKVWIYKGEIFEKEDKQTRV</sequence>
<comment type="similarity">
    <text evidence="1 8">Belongs to the universal ribosomal protein uS3 family.</text>
</comment>
<dbReference type="EMBL" id="KT007000">
    <property type="protein sequence ID" value="AKQ02473.1"/>
    <property type="molecule type" value="Genomic_DNA"/>
</dbReference>
<evidence type="ECO:0000313" key="10">
    <source>
        <dbReference type="EMBL" id="AKQ02473.1"/>
    </source>
</evidence>
<protein>
    <recommendedName>
        <fullName evidence="7 8">Small ribosomal subunit protein uS3</fullName>
    </recommendedName>
</protein>
<keyword evidence="5 8" id="KW-0687">Ribonucleoprotein</keyword>
<dbReference type="InterPro" id="IPR057258">
    <property type="entry name" value="Ribosomal_uS3"/>
</dbReference>
<organism evidence="10">
    <name type="scientific">uncultured Parcubacteria bacterium Rifle_16ft_4_minimus_37647</name>
    <dbReference type="NCBI Taxonomy" id="1665140"/>
    <lineage>
        <taxon>Bacteria</taxon>
        <taxon>Candidatus Parcubacteria</taxon>
        <taxon>environmental samples</taxon>
    </lineage>
</organism>